<comment type="cofactor">
    <cofactor evidence="5 7">
        <name>FMN</name>
        <dbReference type="ChEBI" id="CHEBI:58210"/>
    </cofactor>
</comment>
<keyword evidence="2 5" id="KW-0288">FMN</keyword>
<dbReference type="Gene3D" id="3.20.20.70">
    <property type="entry name" value="Aldolase class I"/>
    <property type="match status" value="1"/>
</dbReference>
<dbReference type="PANTHER" id="PTHR45846:SF1">
    <property type="entry name" value="TRNA-DIHYDROURIDINE(47) SYNTHASE [NAD(P)(+)]-LIKE"/>
    <property type="match status" value="1"/>
</dbReference>
<gene>
    <name evidence="9" type="ORF">Cflav_PD1597</name>
</gene>
<keyword evidence="1 5" id="KW-0285">Flavoprotein</keyword>
<feature type="binding site" evidence="7">
    <location>
        <begin position="221"/>
        <end position="222"/>
    </location>
    <ligand>
        <name>FMN</name>
        <dbReference type="ChEBI" id="CHEBI:58210"/>
    </ligand>
</feature>
<dbReference type="GO" id="GO:0050660">
    <property type="term" value="F:flavin adenine dinucleotide binding"/>
    <property type="evidence" value="ECO:0007669"/>
    <property type="project" value="InterPro"/>
</dbReference>
<proteinExistence type="inferred from homology"/>
<reference evidence="9 10" key="1">
    <citation type="journal article" date="2011" name="J. Bacteriol.">
        <title>Genome sequence of 'Pedosphaera parvula' Ellin514, an aerobic Verrucomicrobial isolate from pasture soil.</title>
        <authorList>
            <person name="Kant R."/>
            <person name="van Passel M.W."/>
            <person name="Sangwan P."/>
            <person name="Palva A."/>
            <person name="Lucas S."/>
            <person name="Copeland A."/>
            <person name="Lapidus A."/>
            <person name="Glavina Del Rio T."/>
            <person name="Dalin E."/>
            <person name="Tice H."/>
            <person name="Bruce D."/>
            <person name="Goodwin L."/>
            <person name="Pitluck S."/>
            <person name="Chertkov O."/>
            <person name="Larimer F.W."/>
            <person name="Land M.L."/>
            <person name="Hauser L."/>
            <person name="Brettin T.S."/>
            <person name="Detter J.C."/>
            <person name="Han S."/>
            <person name="de Vos W.M."/>
            <person name="Janssen P.H."/>
            <person name="Smidt H."/>
        </authorList>
    </citation>
    <scope>NUCLEOTIDE SEQUENCE [LARGE SCALE GENOMIC DNA]</scope>
    <source>
        <strain evidence="9 10">Ellin514</strain>
    </source>
</reference>
<evidence type="ECO:0000313" key="10">
    <source>
        <dbReference type="Proteomes" id="UP000003688"/>
    </source>
</evidence>
<dbReference type="AlphaFoldDB" id="B9XLX7"/>
<dbReference type="InterPro" id="IPR013785">
    <property type="entry name" value="Aldolase_TIM"/>
</dbReference>
<name>B9XLX7_PEDPL</name>
<comment type="function">
    <text evidence="5">Catalyzes the synthesis of 5,6-dihydrouridine (D), a modified base found in the D-loop of most tRNAs, via the reduction of the C5-C6 double bond in target uridines.</text>
</comment>
<feature type="domain" description="DUS-like FMN-binding" evidence="8">
    <location>
        <begin position="11"/>
        <end position="304"/>
    </location>
</feature>
<dbReference type="EC" id="1.3.1.-" evidence="5"/>
<feature type="active site" description="Proton donor" evidence="6">
    <location>
        <position position="98"/>
    </location>
</feature>
<sequence>MLDGKEPILALAPMQDVTDLPFMKVISSYGSADVYYTEYFRVHGSSNLEKWILESITKNPTGQPVIAQMIGNDIPSLVRSAKELQQYPIVAVDLNLGCPAPIVYRKCAGGGLLREPKRVDSILGALRDAISVKFTVKTRIGFDSTGVFDELLPIFAKHSIDLLTVHGRTVQEMYRSEVHYDFIARAAQAVSCPVLANGNVYSAKKAEEVLQFTGARGLMIGRGVIRNPWLFHQIRHHRRGEPIFIPKGHDVLQYIRTLYDAVRPPDIRELAQVQKMKKYLNYVGLGVEPTGQFLHQIRRATSEVEFFKICEDYLNHDRLMPLEPFSLGLKETDVMAGEHL</sequence>
<dbReference type="PANTHER" id="PTHR45846">
    <property type="entry name" value="TRNA-DIHYDROURIDINE(47) SYNTHASE [NAD(P)(+)]-LIKE"/>
    <property type="match status" value="1"/>
</dbReference>
<feature type="binding site" evidence="7">
    <location>
        <position position="68"/>
    </location>
    <ligand>
        <name>FMN</name>
        <dbReference type="ChEBI" id="CHEBI:58210"/>
    </ligand>
</feature>
<accession>B9XLX7</accession>
<keyword evidence="10" id="KW-1185">Reference proteome</keyword>
<evidence type="ECO:0000256" key="2">
    <source>
        <dbReference type="ARBA" id="ARBA00022643"/>
    </source>
</evidence>
<dbReference type="Pfam" id="PF01207">
    <property type="entry name" value="Dus"/>
    <property type="match status" value="1"/>
</dbReference>
<comment type="similarity">
    <text evidence="5">Belongs to the dus family.</text>
</comment>
<keyword evidence="4 5" id="KW-0560">Oxidoreductase</keyword>
<protein>
    <recommendedName>
        <fullName evidence="5">tRNA-dihydrouridine synthase</fullName>
        <ecNumber evidence="5">1.3.1.-</ecNumber>
    </recommendedName>
</protein>
<evidence type="ECO:0000256" key="3">
    <source>
        <dbReference type="ARBA" id="ARBA00022694"/>
    </source>
</evidence>
<evidence type="ECO:0000256" key="6">
    <source>
        <dbReference type="PIRSR" id="PIRSR006621-1"/>
    </source>
</evidence>
<evidence type="ECO:0000256" key="4">
    <source>
        <dbReference type="ARBA" id="ARBA00023002"/>
    </source>
</evidence>
<keyword evidence="7" id="KW-0547">Nucleotide-binding</keyword>
<feature type="binding site" evidence="7">
    <location>
        <position position="166"/>
    </location>
    <ligand>
        <name>FMN</name>
        <dbReference type="ChEBI" id="CHEBI:58210"/>
    </ligand>
</feature>
<dbReference type="InterPro" id="IPR001269">
    <property type="entry name" value="DUS_fam"/>
</dbReference>
<dbReference type="InterPro" id="IPR035587">
    <property type="entry name" value="DUS-like_FMN-bd"/>
</dbReference>
<comment type="caution">
    <text evidence="9">The sequence shown here is derived from an EMBL/GenBank/DDBJ whole genome shotgun (WGS) entry which is preliminary data.</text>
</comment>
<evidence type="ECO:0000256" key="1">
    <source>
        <dbReference type="ARBA" id="ARBA00022630"/>
    </source>
</evidence>
<dbReference type="PIRSF" id="PIRSF006621">
    <property type="entry name" value="Dus"/>
    <property type="match status" value="1"/>
</dbReference>
<dbReference type="STRING" id="320771.Cflav_PD1597"/>
<evidence type="ECO:0000256" key="7">
    <source>
        <dbReference type="PIRSR" id="PIRSR006621-2"/>
    </source>
</evidence>
<dbReference type="GO" id="GO:0017150">
    <property type="term" value="F:tRNA dihydrouridine synthase activity"/>
    <property type="evidence" value="ECO:0007669"/>
    <property type="project" value="InterPro"/>
</dbReference>
<dbReference type="SUPFAM" id="SSF51395">
    <property type="entry name" value="FMN-linked oxidoreductases"/>
    <property type="match status" value="1"/>
</dbReference>
<feature type="binding site" evidence="7">
    <location>
        <position position="137"/>
    </location>
    <ligand>
        <name>FMN</name>
        <dbReference type="ChEBI" id="CHEBI:58210"/>
    </ligand>
</feature>
<dbReference type="CDD" id="cd02801">
    <property type="entry name" value="DUS_like_FMN"/>
    <property type="match status" value="1"/>
</dbReference>
<dbReference type="GO" id="GO:0003723">
    <property type="term" value="F:RNA binding"/>
    <property type="evidence" value="ECO:0007669"/>
    <property type="project" value="TreeGrafter"/>
</dbReference>
<evidence type="ECO:0000256" key="5">
    <source>
        <dbReference type="PIRNR" id="PIRNR006621"/>
    </source>
</evidence>
<dbReference type="EMBL" id="ABOX02000032">
    <property type="protein sequence ID" value="EEF59105.1"/>
    <property type="molecule type" value="Genomic_DNA"/>
</dbReference>
<organism evidence="9 10">
    <name type="scientific">Pedosphaera parvula (strain Ellin514)</name>
    <dbReference type="NCBI Taxonomy" id="320771"/>
    <lineage>
        <taxon>Bacteria</taxon>
        <taxon>Pseudomonadati</taxon>
        <taxon>Verrucomicrobiota</taxon>
        <taxon>Pedosphaerae</taxon>
        <taxon>Pedosphaerales</taxon>
        <taxon>Pedosphaeraceae</taxon>
        <taxon>Pedosphaera</taxon>
    </lineage>
</organism>
<evidence type="ECO:0000313" key="9">
    <source>
        <dbReference type="EMBL" id="EEF59105.1"/>
    </source>
</evidence>
<keyword evidence="3 5" id="KW-0819">tRNA processing</keyword>
<dbReference type="Proteomes" id="UP000003688">
    <property type="component" value="Unassembled WGS sequence"/>
</dbReference>
<evidence type="ECO:0000259" key="8">
    <source>
        <dbReference type="Pfam" id="PF01207"/>
    </source>
</evidence>